<sequence length="408" mass="47603">MAGENTLPKKGGRAKKKPKANKCRKFKISTSLEVQSQLRRWFGSTRTTYNWALECIKNKPNVHKCTNAIALRKRFINACNIPKNKAFLLDTPKHVRDTAIKDLTDAYKSNFAKKRTDPLHAFDMKFRSKKETQSITIPSNVIKGFFLENQKQNGEFNMYPTFLKNKIKFHVRKNTKCIPKIENDCKLILDQLGHFYLAIPFYEKACENQASRNQKEWCAIDPGVRTMLTIYSPTLGECYKIGDKGITKLFRLCKHLDKLISKRVRKKRKAIIKLRKRIRDLVTEVHCKSISFLLENFKHIIIPPFRVSQMVRKSERKLSKKSVRNMLTWRHYEFKQRLKEKALQCGVNVYERGEEYTSKTCTHCMNIKEDLGGSKVYSCNHCHLKADRDVCGARNIFIKNALECGRKL</sequence>
<proteinExistence type="predicted"/>
<dbReference type="EMBL" id="MU070738">
    <property type="protein sequence ID" value="KAF5826738.1"/>
    <property type="molecule type" value="Genomic_DNA"/>
</dbReference>
<dbReference type="Proteomes" id="UP000815325">
    <property type="component" value="Unassembled WGS sequence"/>
</dbReference>
<keyword evidence="3" id="KW-0238">DNA-binding</keyword>
<dbReference type="InterPro" id="IPR051491">
    <property type="entry name" value="Recombinase/Transposase-rel"/>
</dbReference>
<reference evidence="7" key="1">
    <citation type="submission" date="2017-08" db="EMBL/GenBank/DDBJ databases">
        <authorList>
            <person name="Polle J.E."/>
            <person name="Barry K."/>
            <person name="Cushman J."/>
            <person name="Schmutz J."/>
            <person name="Tran D."/>
            <person name="Hathwaick L.T."/>
            <person name="Yim W.C."/>
            <person name="Jenkins J."/>
            <person name="Mckie-Krisberg Z.M."/>
            <person name="Prochnik S."/>
            <person name="Lindquist E."/>
            <person name="Dockter R.B."/>
            <person name="Adam C."/>
            <person name="Molina H."/>
            <person name="Bunkerborg J."/>
            <person name="Jin E."/>
            <person name="Buchheim M."/>
            <person name="Magnuson J."/>
        </authorList>
    </citation>
    <scope>NUCLEOTIDE SEQUENCE</scope>
    <source>
        <strain evidence="7">CCAP 19/18</strain>
    </source>
</reference>
<evidence type="ECO:0000259" key="6">
    <source>
        <dbReference type="Pfam" id="PF12323"/>
    </source>
</evidence>
<dbReference type="InterPro" id="IPR010095">
    <property type="entry name" value="Cas12f1-like_TNB"/>
</dbReference>
<keyword evidence="2" id="KW-0862">Zinc</keyword>
<organism evidence="7 8">
    <name type="scientific">Dunaliella salina</name>
    <name type="common">Green alga</name>
    <name type="synonym">Protococcus salinus</name>
    <dbReference type="NCBI Taxonomy" id="3046"/>
    <lineage>
        <taxon>Eukaryota</taxon>
        <taxon>Viridiplantae</taxon>
        <taxon>Chlorophyta</taxon>
        <taxon>core chlorophytes</taxon>
        <taxon>Chlorophyceae</taxon>
        <taxon>CS clade</taxon>
        <taxon>Chlamydomonadales</taxon>
        <taxon>Dunaliellaceae</taxon>
        <taxon>Dunaliella</taxon>
    </lineage>
</organism>
<gene>
    <name evidence="7" type="ORF">DUNSADRAFT_2217</name>
</gene>
<feature type="region of interest" description="Disordered" evidence="4">
    <location>
        <begin position="1"/>
        <end position="20"/>
    </location>
</feature>
<evidence type="ECO:0000256" key="1">
    <source>
        <dbReference type="ARBA" id="ARBA00022723"/>
    </source>
</evidence>
<feature type="domain" description="Cas12f1-like TNB" evidence="5">
    <location>
        <begin position="331"/>
        <end position="396"/>
    </location>
</feature>
<dbReference type="InterPro" id="IPR021027">
    <property type="entry name" value="Transposase_put_HTH"/>
</dbReference>
<feature type="compositionally biased region" description="Basic residues" evidence="4">
    <location>
        <begin position="10"/>
        <end position="20"/>
    </location>
</feature>
<evidence type="ECO:0000256" key="2">
    <source>
        <dbReference type="ARBA" id="ARBA00022833"/>
    </source>
</evidence>
<name>A0ABQ7FWJ6_DUNSA</name>
<dbReference type="PANTHER" id="PTHR36172:SF1">
    <property type="entry name" value="RESOLVASE-RELATED"/>
    <property type="match status" value="1"/>
</dbReference>
<evidence type="ECO:0000313" key="7">
    <source>
        <dbReference type="EMBL" id="KAF5826738.1"/>
    </source>
</evidence>
<evidence type="ECO:0008006" key="9">
    <source>
        <dbReference type="Google" id="ProtNLM"/>
    </source>
</evidence>
<dbReference type="Pfam" id="PF12323">
    <property type="entry name" value="HTH_OrfB_IS605"/>
    <property type="match status" value="1"/>
</dbReference>
<keyword evidence="1" id="KW-0479">Metal-binding</keyword>
<feature type="domain" description="Transposase putative helix-turn-helix" evidence="6">
    <location>
        <begin position="24"/>
        <end position="55"/>
    </location>
</feature>
<comment type="caution">
    <text evidence="7">The sequence shown here is derived from an EMBL/GenBank/DDBJ whole genome shotgun (WGS) entry which is preliminary data.</text>
</comment>
<dbReference type="NCBIfam" id="NF040570">
    <property type="entry name" value="guided_TnpB"/>
    <property type="match status" value="1"/>
</dbReference>
<evidence type="ECO:0000313" key="8">
    <source>
        <dbReference type="Proteomes" id="UP000815325"/>
    </source>
</evidence>
<evidence type="ECO:0000256" key="4">
    <source>
        <dbReference type="SAM" id="MobiDB-lite"/>
    </source>
</evidence>
<evidence type="ECO:0000259" key="5">
    <source>
        <dbReference type="Pfam" id="PF07282"/>
    </source>
</evidence>
<keyword evidence="8" id="KW-1185">Reference proteome</keyword>
<dbReference type="PANTHER" id="PTHR36172">
    <property type="match status" value="1"/>
</dbReference>
<dbReference type="Pfam" id="PF07282">
    <property type="entry name" value="Cas12f1-like_TNB"/>
    <property type="match status" value="1"/>
</dbReference>
<protein>
    <recommendedName>
        <fullName evidence="9">Transposase</fullName>
    </recommendedName>
</protein>
<accession>A0ABQ7FWJ6</accession>
<evidence type="ECO:0000256" key="3">
    <source>
        <dbReference type="ARBA" id="ARBA00023125"/>
    </source>
</evidence>